<sequence>MPAVTHIKSKGKETEDKLEVEYSEAIEKIKEELKKMRRNLDIAIEDPEKWLALELSGMDKEDKVESPQKKFKMYLKPPEENLSGIAEDYFNLFQEEAWYIGDTDKDLLIEKLKYNIINPLAKRKFKELEKESSIITEDKMD</sequence>
<evidence type="ECO:0000256" key="1">
    <source>
        <dbReference type="SAM" id="Coils"/>
    </source>
</evidence>
<dbReference type="EMBL" id="AVOT02103879">
    <property type="protein sequence ID" value="MBW0578919.1"/>
    <property type="molecule type" value="Genomic_DNA"/>
</dbReference>
<evidence type="ECO:0000313" key="3">
    <source>
        <dbReference type="Proteomes" id="UP000765509"/>
    </source>
</evidence>
<dbReference type="AlphaFoldDB" id="A0A9Q3KFN0"/>
<protein>
    <submittedName>
        <fullName evidence="2">Uncharacterized protein</fullName>
    </submittedName>
</protein>
<keyword evidence="1" id="KW-0175">Coiled coil</keyword>
<accession>A0A9Q3KFN0</accession>
<gene>
    <name evidence="2" type="ORF">O181_118634</name>
</gene>
<organism evidence="2 3">
    <name type="scientific">Austropuccinia psidii MF-1</name>
    <dbReference type="NCBI Taxonomy" id="1389203"/>
    <lineage>
        <taxon>Eukaryota</taxon>
        <taxon>Fungi</taxon>
        <taxon>Dikarya</taxon>
        <taxon>Basidiomycota</taxon>
        <taxon>Pucciniomycotina</taxon>
        <taxon>Pucciniomycetes</taxon>
        <taxon>Pucciniales</taxon>
        <taxon>Sphaerophragmiaceae</taxon>
        <taxon>Austropuccinia</taxon>
    </lineage>
</organism>
<comment type="caution">
    <text evidence="2">The sequence shown here is derived from an EMBL/GenBank/DDBJ whole genome shotgun (WGS) entry which is preliminary data.</text>
</comment>
<name>A0A9Q3KFN0_9BASI</name>
<dbReference type="Proteomes" id="UP000765509">
    <property type="component" value="Unassembled WGS sequence"/>
</dbReference>
<feature type="coiled-coil region" evidence="1">
    <location>
        <begin position="15"/>
        <end position="46"/>
    </location>
</feature>
<keyword evidence="3" id="KW-1185">Reference proteome</keyword>
<reference evidence="2" key="1">
    <citation type="submission" date="2021-03" db="EMBL/GenBank/DDBJ databases">
        <title>Draft genome sequence of rust myrtle Austropuccinia psidii MF-1, a brazilian biotype.</title>
        <authorList>
            <person name="Quecine M.C."/>
            <person name="Pachon D.M.R."/>
            <person name="Bonatelli M.L."/>
            <person name="Correr F.H."/>
            <person name="Franceschini L.M."/>
            <person name="Leite T.F."/>
            <person name="Margarido G.R.A."/>
            <person name="Almeida C.A."/>
            <person name="Ferrarezi J.A."/>
            <person name="Labate C.A."/>
        </authorList>
    </citation>
    <scope>NUCLEOTIDE SEQUENCE</scope>
    <source>
        <strain evidence="2">MF-1</strain>
    </source>
</reference>
<proteinExistence type="predicted"/>
<evidence type="ECO:0000313" key="2">
    <source>
        <dbReference type="EMBL" id="MBW0578919.1"/>
    </source>
</evidence>